<dbReference type="GO" id="GO:0004601">
    <property type="term" value="F:peroxidase activity"/>
    <property type="evidence" value="ECO:0007669"/>
    <property type="project" value="InterPro"/>
</dbReference>
<organism evidence="5 6">
    <name type="scientific">Chaetoceros tenuissimus</name>
    <dbReference type="NCBI Taxonomy" id="426638"/>
    <lineage>
        <taxon>Eukaryota</taxon>
        <taxon>Sar</taxon>
        <taxon>Stramenopiles</taxon>
        <taxon>Ochrophyta</taxon>
        <taxon>Bacillariophyta</taxon>
        <taxon>Coscinodiscophyceae</taxon>
        <taxon>Chaetocerotophycidae</taxon>
        <taxon>Chaetocerotales</taxon>
        <taxon>Chaetocerotaceae</taxon>
        <taxon>Chaetoceros</taxon>
    </lineage>
</organism>
<sequence>MKIANTFLTLLFVTITAPFVLVRAVRVTVRRPRAQSSVAAGDVQFRARIILSRNEVDASATVTSFQIQLGTDGAFEDLDIPTNFNPRRNGRSVANVSFTKTITETVDYKLKVVTSTGSESETSFRTLTVTANDDPNDGPNDPDDPVTDVDPNLPINAASAAIRQAISDFGRNGALRAKFVRLGFHDCVGGCDGCIDLENIDNFGLEVPIEALRDVVTQHSTASFTRADIWALAAMIGANDAQTNNGRVEYTMTVFGRSTCDSDSGYGGPDRALPSTNSNSRELAEFFANNFGFEARETAAILGAHSIGEMSQEHSGFEGQWVNGNRRLQNDYYRGLVGDNGNSPEEQFNDAPNWNVVEVDNSANSTIPNRFQWRRGGGGGGGPGGPGVGGGGGPGGGGNRLLQQNNRRRQVMTNADIALVRNFEGFIDSTTGEVTCRFRRRNACPHATQFQDAMIEFRNSNNGVFLQAFHDAFMRVLHQSTSGTDLRV</sequence>
<feature type="compositionally biased region" description="Gly residues" evidence="3">
    <location>
        <begin position="375"/>
        <end position="399"/>
    </location>
</feature>
<feature type="domain" description="Plant heme peroxidase family profile" evidence="4">
    <location>
        <begin position="177"/>
        <end position="308"/>
    </location>
</feature>
<keyword evidence="6" id="KW-1185">Reference proteome</keyword>
<dbReference type="PROSITE" id="PS50873">
    <property type="entry name" value="PEROXIDASE_4"/>
    <property type="match status" value="1"/>
</dbReference>
<dbReference type="PANTHER" id="PTHR31356">
    <property type="entry name" value="THYLAKOID LUMENAL 29 KDA PROTEIN, CHLOROPLASTIC-RELATED"/>
    <property type="match status" value="1"/>
</dbReference>
<evidence type="ECO:0000256" key="2">
    <source>
        <dbReference type="RuleBase" id="RU004241"/>
    </source>
</evidence>
<dbReference type="InterPro" id="IPR002016">
    <property type="entry name" value="Haem_peroxidase"/>
</dbReference>
<dbReference type="PANTHER" id="PTHR31356:SF66">
    <property type="entry name" value="CATALASE-PEROXIDASE"/>
    <property type="match status" value="1"/>
</dbReference>
<keyword evidence="1" id="KW-0560">Oxidoreductase</keyword>
<reference evidence="5 6" key="1">
    <citation type="journal article" date="2021" name="Sci. Rep.">
        <title>The genome of the diatom Chaetoceros tenuissimus carries an ancient integrated fragment of an extant virus.</title>
        <authorList>
            <person name="Hongo Y."/>
            <person name="Kimura K."/>
            <person name="Takaki Y."/>
            <person name="Yoshida Y."/>
            <person name="Baba S."/>
            <person name="Kobayashi G."/>
            <person name="Nagasaki K."/>
            <person name="Hano T."/>
            <person name="Tomaru Y."/>
        </authorList>
    </citation>
    <scope>NUCLEOTIDE SEQUENCE [LARGE SCALE GENOMIC DNA]</scope>
    <source>
        <strain evidence="5 6">NIES-3715</strain>
    </source>
</reference>
<dbReference type="InterPro" id="IPR010255">
    <property type="entry name" value="Haem_peroxidase_sf"/>
</dbReference>
<proteinExistence type="inferred from homology"/>
<dbReference type="InterPro" id="IPR044831">
    <property type="entry name" value="Ccp1-like"/>
</dbReference>
<dbReference type="EMBL" id="BLLK01000051">
    <property type="protein sequence ID" value="GFH55754.1"/>
    <property type="molecule type" value="Genomic_DNA"/>
</dbReference>
<dbReference type="PROSITE" id="PS00435">
    <property type="entry name" value="PEROXIDASE_1"/>
    <property type="match status" value="1"/>
</dbReference>
<dbReference type="Pfam" id="PF00141">
    <property type="entry name" value="peroxidase"/>
    <property type="match status" value="1"/>
</dbReference>
<dbReference type="Gene3D" id="1.10.520.10">
    <property type="match status" value="1"/>
</dbReference>
<dbReference type="CDD" id="cd00314">
    <property type="entry name" value="plant_peroxidase_like"/>
    <property type="match status" value="1"/>
</dbReference>
<comment type="similarity">
    <text evidence="2">Belongs to the peroxidase family.</text>
</comment>
<evidence type="ECO:0000256" key="3">
    <source>
        <dbReference type="SAM" id="MobiDB-lite"/>
    </source>
</evidence>
<feature type="region of interest" description="Disordered" evidence="3">
    <location>
        <begin position="129"/>
        <end position="148"/>
    </location>
</feature>
<dbReference type="GO" id="GO:0034599">
    <property type="term" value="P:cellular response to oxidative stress"/>
    <property type="evidence" value="ECO:0007669"/>
    <property type="project" value="InterPro"/>
</dbReference>
<dbReference type="AlphaFoldDB" id="A0AAD3D471"/>
<evidence type="ECO:0000256" key="1">
    <source>
        <dbReference type="ARBA" id="ARBA00023002"/>
    </source>
</evidence>
<accession>A0AAD3D471</accession>
<dbReference type="Gene3D" id="1.10.420.10">
    <property type="entry name" value="Peroxidase, domain 2"/>
    <property type="match status" value="1"/>
</dbReference>
<dbReference type="GO" id="GO:0042744">
    <property type="term" value="P:hydrogen peroxide catabolic process"/>
    <property type="evidence" value="ECO:0007669"/>
    <property type="project" value="TreeGrafter"/>
</dbReference>
<gene>
    <name evidence="5" type="ORF">CTEN210_12230</name>
</gene>
<comment type="caution">
    <text evidence="5">The sequence shown here is derived from an EMBL/GenBank/DDBJ whole genome shotgun (WGS) entry which is preliminary data.</text>
</comment>
<dbReference type="SUPFAM" id="SSF48113">
    <property type="entry name" value="Heme-dependent peroxidases"/>
    <property type="match status" value="1"/>
</dbReference>
<evidence type="ECO:0000259" key="4">
    <source>
        <dbReference type="PROSITE" id="PS50873"/>
    </source>
</evidence>
<feature type="compositionally biased region" description="Acidic residues" evidence="3">
    <location>
        <begin position="134"/>
        <end position="147"/>
    </location>
</feature>
<protein>
    <recommendedName>
        <fullName evidence="4">Plant heme peroxidase family profile domain-containing protein</fullName>
    </recommendedName>
</protein>
<evidence type="ECO:0000313" key="6">
    <source>
        <dbReference type="Proteomes" id="UP001054902"/>
    </source>
</evidence>
<dbReference type="InterPro" id="IPR019793">
    <property type="entry name" value="Peroxidases_heam-ligand_BS"/>
</dbReference>
<dbReference type="GO" id="GO:0000302">
    <property type="term" value="P:response to reactive oxygen species"/>
    <property type="evidence" value="ECO:0007669"/>
    <property type="project" value="TreeGrafter"/>
</dbReference>
<dbReference type="Proteomes" id="UP001054902">
    <property type="component" value="Unassembled WGS sequence"/>
</dbReference>
<evidence type="ECO:0000313" key="5">
    <source>
        <dbReference type="EMBL" id="GFH55754.1"/>
    </source>
</evidence>
<feature type="region of interest" description="Disordered" evidence="3">
    <location>
        <begin position="374"/>
        <end position="402"/>
    </location>
</feature>
<dbReference type="GO" id="GO:0020037">
    <property type="term" value="F:heme binding"/>
    <property type="evidence" value="ECO:0007669"/>
    <property type="project" value="InterPro"/>
</dbReference>
<name>A0AAD3D471_9STRA</name>